<organism evidence="1 2">
    <name type="scientific">Chrysophaeum taylorii</name>
    <dbReference type="NCBI Taxonomy" id="2483200"/>
    <lineage>
        <taxon>Eukaryota</taxon>
        <taxon>Sar</taxon>
        <taxon>Stramenopiles</taxon>
        <taxon>Ochrophyta</taxon>
        <taxon>Pelagophyceae</taxon>
        <taxon>Pelagomonadales</taxon>
        <taxon>Pelagomonadaceae</taxon>
        <taxon>Chrysophaeum</taxon>
    </lineage>
</organism>
<reference evidence="1" key="1">
    <citation type="submission" date="2023-01" db="EMBL/GenBank/DDBJ databases">
        <title>Metagenome sequencing of chrysophaentin producing Chrysophaeum taylorii.</title>
        <authorList>
            <person name="Davison J."/>
            <person name="Bewley C."/>
        </authorList>
    </citation>
    <scope>NUCLEOTIDE SEQUENCE</scope>
    <source>
        <strain evidence="1">NIES-1699</strain>
    </source>
</reference>
<sequence length="360" mass="39803">MVGIPTATVISAENNKMPASNLRPRDEAIGVMRSMGLPRGLAEQIMKSTLTFAVRYWIVDNSGSMSASDGHRIVRGPGGREGMVTCSRWEELGCAIKWHARLAVELGAYTEFRLLNAPGVGPRRVTVGTTVGSYDAASAEELAHIDGLVATTPTGRTPLCEHIRAVTAEIDARKEFLNATGQRACVIIASDGEATDGDLARALAPLHSLPAWVVVRLCTDDERVVEYWNSIDEELELDLEVLDDLSGEAAEVHSHSPYLAYAAPLHRLREFGTLYKLVDVLDERPLEKHELLDLVALILGDDVREHLPHPQIDWRAFLQGLDKLQADVPTVWDPIRHRRRPWFNIRALNRAFGDGLCVLM</sequence>
<dbReference type="AlphaFoldDB" id="A0AAD7UMJ1"/>
<proteinExistence type="predicted"/>
<keyword evidence="2" id="KW-1185">Reference proteome</keyword>
<accession>A0AAD7UMJ1</accession>
<dbReference type="Proteomes" id="UP001230188">
    <property type="component" value="Unassembled WGS sequence"/>
</dbReference>
<name>A0AAD7UMJ1_9STRA</name>
<comment type="caution">
    <text evidence="1">The sequence shown here is derived from an EMBL/GenBank/DDBJ whole genome shotgun (WGS) entry which is preliminary data.</text>
</comment>
<protein>
    <submittedName>
        <fullName evidence="1">Uncharacterized protein</fullName>
    </submittedName>
</protein>
<evidence type="ECO:0000313" key="1">
    <source>
        <dbReference type="EMBL" id="KAJ8612849.1"/>
    </source>
</evidence>
<gene>
    <name evidence="1" type="ORF">CTAYLR_002093</name>
</gene>
<evidence type="ECO:0000313" key="2">
    <source>
        <dbReference type="Proteomes" id="UP001230188"/>
    </source>
</evidence>
<dbReference type="EMBL" id="JAQMWT010000040">
    <property type="protein sequence ID" value="KAJ8612849.1"/>
    <property type="molecule type" value="Genomic_DNA"/>
</dbReference>